<dbReference type="SUPFAM" id="SSF56935">
    <property type="entry name" value="Porins"/>
    <property type="match status" value="1"/>
</dbReference>
<dbReference type="KEGG" id="arac:E0W69_013270"/>
<gene>
    <name evidence="12" type="ORF">E0W69_013270</name>
</gene>
<keyword evidence="4" id="KW-0812">Transmembrane</keyword>
<comment type="similarity">
    <text evidence="8">Belongs to the TonB-dependent receptor family.</text>
</comment>
<keyword evidence="5 8" id="KW-0798">TonB box</keyword>
<evidence type="ECO:0000259" key="10">
    <source>
        <dbReference type="Pfam" id="PF00593"/>
    </source>
</evidence>
<name>A0A5P2G739_9BACT</name>
<feature type="domain" description="TonB-dependent receptor plug" evidence="11">
    <location>
        <begin position="48"/>
        <end position="121"/>
    </location>
</feature>
<evidence type="ECO:0000256" key="5">
    <source>
        <dbReference type="ARBA" id="ARBA00023077"/>
    </source>
</evidence>
<keyword evidence="2" id="KW-0813">Transport</keyword>
<dbReference type="InterPro" id="IPR000531">
    <property type="entry name" value="Beta-barrel_TonB"/>
</dbReference>
<evidence type="ECO:0000259" key="11">
    <source>
        <dbReference type="Pfam" id="PF07715"/>
    </source>
</evidence>
<dbReference type="Pfam" id="PF00593">
    <property type="entry name" value="TonB_dep_Rec_b-barrel"/>
    <property type="match status" value="1"/>
</dbReference>
<evidence type="ECO:0000256" key="8">
    <source>
        <dbReference type="RuleBase" id="RU003357"/>
    </source>
</evidence>
<dbReference type="GO" id="GO:0009279">
    <property type="term" value="C:cell outer membrane"/>
    <property type="evidence" value="ECO:0007669"/>
    <property type="project" value="UniProtKB-SubCell"/>
</dbReference>
<dbReference type="PANTHER" id="PTHR30069:SF49">
    <property type="entry name" value="OUTER MEMBRANE PROTEIN C"/>
    <property type="match status" value="1"/>
</dbReference>
<sequence length="682" mass="78304">MRSILLIALLIVSYSSSAQTRLKDTLEADGIKEVTIQTSDNKSNHGNGHEKVTSLLEKIPGISLISRGAFAQEPVLRGLNENQLSNTINGMRIFSACTDRMDPASSYIEPNNLSKIVVNTSNYNQTIGNSMGNINFQLNTAQIDSNRNWDGNFGTVWNSNNNEQRYLGTINYHSSKWAFHMDGIYRKAHDYTPGGNKDSNIVNYGTWSNKQVFTVNQQGKINFSQYSKWNIHANTKYAINNYSQLSIDYVQDEAHNIGYPALTMDVSHAIAHIASIEYNWKKAGNFISEVHEKFYLNSVNHAMDDTKRPIEQVAMHMDMPGKDHTIGNLLQWDMPINQQQKISYQLESYFFRWNASMTMYPTATQTKMFMLTIPDAQKLDNNLTINYNYNNFTNWEFNIGGNIEYSMNKLYSDIGKQQLSTITMSHNSHNYIPFNIFADARYIVNTHWNIYGTFNSQSRSPMTKELYSIYLYNPTDNYDYIGNPNVKQEKIQHIELSVNYHKDKLHSSISVFGYQFSDYIAGTVQPNKEAMTANARGVKQYQNIGSAHSFGAEWSLNYSFDPHFSIINNSSYQYGKDNQGHALPLIQPFRDFTQISYNNPNLINIYLSQQLSATQNHVSSFYGETRTPGFIIFNAGASREWQQFALNIQCNNILNKYYYEHLDVLKLPRMGRNFECSISYKF</sequence>
<evidence type="ECO:0000256" key="6">
    <source>
        <dbReference type="ARBA" id="ARBA00023136"/>
    </source>
</evidence>
<dbReference type="Pfam" id="PF07715">
    <property type="entry name" value="Plug"/>
    <property type="match status" value="1"/>
</dbReference>
<keyword evidence="3" id="KW-1134">Transmembrane beta strand</keyword>
<evidence type="ECO:0000256" key="9">
    <source>
        <dbReference type="SAM" id="SignalP"/>
    </source>
</evidence>
<evidence type="ECO:0000256" key="7">
    <source>
        <dbReference type="ARBA" id="ARBA00023237"/>
    </source>
</evidence>
<evidence type="ECO:0000256" key="3">
    <source>
        <dbReference type="ARBA" id="ARBA00022452"/>
    </source>
</evidence>
<evidence type="ECO:0000313" key="13">
    <source>
        <dbReference type="Proteomes" id="UP000292424"/>
    </source>
</evidence>
<dbReference type="InterPro" id="IPR036942">
    <property type="entry name" value="Beta-barrel_TonB_sf"/>
</dbReference>
<organism evidence="12 13">
    <name type="scientific">Rhizosphaericola mali</name>
    <dbReference type="NCBI Taxonomy" id="2545455"/>
    <lineage>
        <taxon>Bacteria</taxon>
        <taxon>Pseudomonadati</taxon>
        <taxon>Bacteroidota</taxon>
        <taxon>Chitinophagia</taxon>
        <taxon>Chitinophagales</taxon>
        <taxon>Chitinophagaceae</taxon>
        <taxon>Rhizosphaericola</taxon>
    </lineage>
</organism>
<keyword evidence="13" id="KW-1185">Reference proteome</keyword>
<dbReference type="Gene3D" id="2.170.130.10">
    <property type="entry name" value="TonB-dependent receptor, plug domain"/>
    <property type="match status" value="1"/>
</dbReference>
<keyword evidence="9" id="KW-0732">Signal</keyword>
<dbReference type="EMBL" id="CP044016">
    <property type="protein sequence ID" value="QES89590.1"/>
    <property type="molecule type" value="Genomic_DNA"/>
</dbReference>
<dbReference type="Gene3D" id="2.40.170.20">
    <property type="entry name" value="TonB-dependent receptor, beta-barrel domain"/>
    <property type="match status" value="1"/>
</dbReference>
<feature type="domain" description="TonB-dependent receptor-like beta-barrel" evidence="10">
    <location>
        <begin position="226"/>
        <end position="653"/>
    </location>
</feature>
<comment type="subcellular location">
    <subcellularLocation>
        <location evidence="1">Cell outer membrane</location>
        <topology evidence="1">Multi-pass membrane protein</topology>
    </subcellularLocation>
</comment>
<keyword evidence="6 8" id="KW-0472">Membrane</keyword>
<evidence type="ECO:0000256" key="2">
    <source>
        <dbReference type="ARBA" id="ARBA00022448"/>
    </source>
</evidence>
<dbReference type="Proteomes" id="UP000292424">
    <property type="component" value="Chromosome"/>
</dbReference>
<dbReference type="AlphaFoldDB" id="A0A5P2G739"/>
<feature type="signal peptide" evidence="9">
    <location>
        <begin position="1"/>
        <end position="18"/>
    </location>
</feature>
<reference evidence="12 13" key="1">
    <citation type="submission" date="2019-09" db="EMBL/GenBank/DDBJ databases">
        <title>Complete genome sequence of Arachidicoccus sp. B3-10 isolated from apple orchard soil.</title>
        <authorList>
            <person name="Kim H.S."/>
            <person name="Han K.-I."/>
            <person name="Suh M.K."/>
            <person name="Lee K.C."/>
            <person name="Eom M.K."/>
            <person name="Kim J.-S."/>
            <person name="Kang S.W."/>
            <person name="Sin Y."/>
            <person name="Lee J.-S."/>
        </authorList>
    </citation>
    <scope>NUCLEOTIDE SEQUENCE [LARGE SCALE GENOMIC DNA]</scope>
    <source>
        <strain evidence="12 13">B3-10</strain>
    </source>
</reference>
<evidence type="ECO:0000256" key="1">
    <source>
        <dbReference type="ARBA" id="ARBA00004571"/>
    </source>
</evidence>
<dbReference type="InterPro" id="IPR039426">
    <property type="entry name" value="TonB-dep_rcpt-like"/>
</dbReference>
<dbReference type="InterPro" id="IPR037066">
    <property type="entry name" value="Plug_dom_sf"/>
</dbReference>
<keyword evidence="12" id="KW-0675">Receptor</keyword>
<evidence type="ECO:0000313" key="12">
    <source>
        <dbReference type="EMBL" id="QES89590.1"/>
    </source>
</evidence>
<keyword evidence="7" id="KW-0998">Cell outer membrane</keyword>
<dbReference type="InterPro" id="IPR012910">
    <property type="entry name" value="Plug_dom"/>
</dbReference>
<evidence type="ECO:0000256" key="4">
    <source>
        <dbReference type="ARBA" id="ARBA00022692"/>
    </source>
</evidence>
<feature type="chain" id="PRO_5024386354" evidence="9">
    <location>
        <begin position="19"/>
        <end position="682"/>
    </location>
</feature>
<protein>
    <submittedName>
        <fullName evidence="12">TonB-dependent receptor</fullName>
    </submittedName>
</protein>
<dbReference type="RefSeq" id="WP_131330533.1">
    <property type="nucleotide sequence ID" value="NZ_CP044016.1"/>
</dbReference>
<dbReference type="GO" id="GO:0015344">
    <property type="term" value="F:siderophore uptake transmembrane transporter activity"/>
    <property type="evidence" value="ECO:0007669"/>
    <property type="project" value="TreeGrafter"/>
</dbReference>
<proteinExistence type="inferred from homology"/>
<dbReference type="PANTHER" id="PTHR30069">
    <property type="entry name" value="TONB-DEPENDENT OUTER MEMBRANE RECEPTOR"/>
    <property type="match status" value="1"/>
</dbReference>
<dbReference type="GO" id="GO:0044718">
    <property type="term" value="P:siderophore transmembrane transport"/>
    <property type="evidence" value="ECO:0007669"/>
    <property type="project" value="TreeGrafter"/>
</dbReference>
<accession>A0A5P2G739</accession>
<dbReference type="OrthoDB" id="9759247at2"/>